<protein>
    <submittedName>
        <fullName evidence="1">Uncharacterized protein</fullName>
    </submittedName>
</protein>
<organism evidence="1">
    <name type="scientific">Noctiluca scintillans</name>
    <name type="common">Sea sparkle</name>
    <name type="synonym">Red tide dinoflagellate</name>
    <dbReference type="NCBI Taxonomy" id="2966"/>
    <lineage>
        <taxon>Eukaryota</taxon>
        <taxon>Sar</taxon>
        <taxon>Alveolata</taxon>
        <taxon>Dinophyceae</taxon>
        <taxon>Noctilucales</taxon>
        <taxon>Noctilucaceae</taxon>
        <taxon>Noctiluca</taxon>
    </lineage>
</organism>
<dbReference type="EMBL" id="HBFQ01031214">
    <property type="protein sequence ID" value="CAD8847651.1"/>
    <property type="molecule type" value="Transcribed_RNA"/>
</dbReference>
<proteinExistence type="predicted"/>
<evidence type="ECO:0000313" key="1">
    <source>
        <dbReference type="EMBL" id="CAD8847651.1"/>
    </source>
</evidence>
<sequence>MALCVTGGPALEFVDILRAVNEDLFEILGVQCATDLARFGLCCRQTKDALMASLAASHVESLESLAAQNTISQLGSNVVCFETTNVSDISQSWSRVHEFAQVLLRHRSIVVDMEVHYPAWEPAPVALRCSEKWGLTVASVLKRCGVQGSRVHVHGWGSSLIDCQATRCFSQDAPSVEFFFICDGVEFPPRPDCYSDANIARGGETRSRWKSTLCKLPMKCTDHVGSESSTASCCISPWASTDGVGSKCSITSSGSSRSFRSSVSCTSALCSPGQRFVTALGGPFHQEVVTSPGIHEGRPRSGSSWATWTMASIPRLKR</sequence>
<gene>
    <name evidence="1" type="ORF">NSCI0253_LOCUS22001</name>
</gene>
<reference evidence="1" key="1">
    <citation type="submission" date="2021-01" db="EMBL/GenBank/DDBJ databases">
        <authorList>
            <person name="Corre E."/>
            <person name="Pelletier E."/>
            <person name="Niang G."/>
            <person name="Scheremetjew M."/>
            <person name="Finn R."/>
            <person name="Kale V."/>
            <person name="Holt S."/>
            <person name="Cochrane G."/>
            <person name="Meng A."/>
            <person name="Brown T."/>
            <person name="Cohen L."/>
        </authorList>
    </citation>
    <scope>NUCLEOTIDE SEQUENCE</scope>
</reference>
<name>A0A7S1AA52_NOCSC</name>
<accession>A0A7S1AA52</accession>
<dbReference type="AlphaFoldDB" id="A0A7S1AA52"/>